<reference evidence="2" key="1">
    <citation type="journal article" date="2023" name="Mol. Phylogenet. Evol.">
        <title>Genome-scale phylogeny and comparative genomics of the fungal order Sordariales.</title>
        <authorList>
            <person name="Hensen N."/>
            <person name="Bonometti L."/>
            <person name="Westerberg I."/>
            <person name="Brannstrom I.O."/>
            <person name="Guillou S."/>
            <person name="Cros-Aarteil S."/>
            <person name="Calhoun S."/>
            <person name="Haridas S."/>
            <person name="Kuo A."/>
            <person name="Mondo S."/>
            <person name="Pangilinan J."/>
            <person name="Riley R."/>
            <person name="LaButti K."/>
            <person name="Andreopoulos B."/>
            <person name="Lipzen A."/>
            <person name="Chen C."/>
            <person name="Yan M."/>
            <person name="Daum C."/>
            <person name="Ng V."/>
            <person name="Clum A."/>
            <person name="Steindorff A."/>
            <person name="Ohm R.A."/>
            <person name="Martin F."/>
            <person name="Silar P."/>
            <person name="Natvig D.O."/>
            <person name="Lalanne C."/>
            <person name="Gautier V."/>
            <person name="Ament-Velasquez S.L."/>
            <person name="Kruys A."/>
            <person name="Hutchinson M.I."/>
            <person name="Powell A.J."/>
            <person name="Barry K."/>
            <person name="Miller A.N."/>
            <person name="Grigoriev I.V."/>
            <person name="Debuchy R."/>
            <person name="Gladieux P."/>
            <person name="Hiltunen Thoren M."/>
            <person name="Johannesson H."/>
        </authorList>
    </citation>
    <scope>NUCLEOTIDE SEQUENCE</scope>
    <source>
        <strain evidence="2">PSN293</strain>
    </source>
</reference>
<dbReference type="Proteomes" id="UP001301769">
    <property type="component" value="Unassembled WGS sequence"/>
</dbReference>
<protein>
    <submittedName>
        <fullName evidence="2">Uncharacterized protein</fullName>
    </submittedName>
</protein>
<accession>A0AAN7B4U5</accession>
<dbReference type="EMBL" id="MU858120">
    <property type="protein sequence ID" value="KAK4212826.1"/>
    <property type="molecule type" value="Genomic_DNA"/>
</dbReference>
<evidence type="ECO:0000313" key="3">
    <source>
        <dbReference type="Proteomes" id="UP001301769"/>
    </source>
</evidence>
<proteinExistence type="predicted"/>
<comment type="caution">
    <text evidence="2">The sequence shown here is derived from an EMBL/GenBank/DDBJ whole genome shotgun (WGS) entry which is preliminary data.</text>
</comment>
<dbReference type="AlphaFoldDB" id="A0AAN7B4U5"/>
<keyword evidence="3" id="KW-1185">Reference proteome</keyword>
<sequence length="293" mass="32900">MVSISRMRNRTNPDRIQKPQYKSKHPLLLGLSKTAALSHSHQRTSELGDMASIAVSPTNGERPDSCSFRTRLYDDGSRDDELDDITYTQPIAPLGRTLCGNPHINPADMLFPATPMAENAITPVHTPMSESNDPMSFSFMTVEEHSDTEMVDASNGDNTTPNNTRKRKSISSPAEWSQPRKRVAKFTLTPRTPRLGPQRLRAISGMEDEDISDDWSLITEAEMARIPVYNPDSFMNMKQSVQAYLLRRALCQARSARKKVRTFERSCRTLFQNAFEPRGHVGPTKCISVGSAW</sequence>
<reference evidence="2" key="2">
    <citation type="submission" date="2023-05" db="EMBL/GenBank/DDBJ databases">
        <authorList>
            <consortium name="Lawrence Berkeley National Laboratory"/>
            <person name="Steindorff A."/>
            <person name="Hensen N."/>
            <person name="Bonometti L."/>
            <person name="Westerberg I."/>
            <person name="Brannstrom I.O."/>
            <person name="Guillou S."/>
            <person name="Cros-Aarteil S."/>
            <person name="Calhoun S."/>
            <person name="Haridas S."/>
            <person name="Kuo A."/>
            <person name="Mondo S."/>
            <person name="Pangilinan J."/>
            <person name="Riley R."/>
            <person name="Labutti K."/>
            <person name="Andreopoulos B."/>
            <person name="Lipzen A."/>
            <person name="Chen C."/>
            <person name="Yanf M."/>
            <person name="Daum C."/>
            <person name="Ng V."/>
            <person name="Clum A."/>
            <person name="Ohm R."/>
            <person name="Martin F."/>
            <person name="Silar P."/>
            <person name="Natvig D."/>
            <person name="Lalanne C."/>
            <person name="Gautier V."/>
            <person name="Ament-Velasquez S.L."/>
            <person name="Kruys A."/>
            <person name="Hutchinson M.I."/>
            <person name="Powell A.J."/>
            <person name="Barry K."/>
            <person name="Miller A.N."/>
            <person name="Grigoriev I.V."/>
            <person name="Debuchy R."/>
            <person name="Gladieux P."/>
            <person name="Thoren M.H."/>
            <person name="Johannesson H."/>
        </authorList>
    </citation>
    <scope>NUCLEOTIDE SEQUENCE</scope>
    <source>
        <strain evidence="2">PSN293</strain>
    </source>
</reference>
<feature type="region of interest" description="Disordered" evidence="1">
    <location>
        <begin position="1"/>
        <end position="23"/>
    </location>
</feature>
<name>A0AAN7B4U5_9PEZI</name>
<organism evidence="2 3">
    <name type="scientific">Rhypophila decipiens</name>
    <dbReference type="NCBI Taxonomy" id="261697"/>
    <lineage>
        <taxon>Eukaryota</taxon>
        <taxon>Fungi</taxon>
        <taxon>Dikarya</taxon>
        <taxon>Ascomycota</taxon>
        <taxon>Pezizomycotina</taxon>
        <taxon>Sordariomycetes</taxon>
        <taxon>Sordariomycetidae</taxon>
        <taxon>Sordariales</taxon>
        <taxon>Naviculisporaceae</taxon>
        <taxon>Rhypophila</taxon>
    </lineage>
</organism>
<feature type="region of interest" description="Disordered" evidence="1">
    <location>
        <begin position="148"/>
        <end position="180"/>
    </location>
</feature>
<evidence type="ECO:0000256" key="1">
    <source>
        <dbReference type="SAM" id="MobiDB-lite"/>
    </source>
</evidence>
<feature type="region of interest" description="Disordered" evidence="1">
    <location>
        <begin position="55"/>
        <end position="77"/>
    </location>
</feature>
<gene>
    <name evidence="2" type="ORF">QBC37DRAFT_424279</name>
</gene>
<evidence type="ECO:0000313" key="2">
    <source>
        <dbReference type="EMBL" id="KAK4212826.1"/>
    </source>
</evidence>